<feature type="domain" description="PLAT" evidence="2">
    <location>
        <begin position="782"/>
        <end position="900"/>
    </location>
</feature>
<proteinExistence type="predicted"/>
<feature type="domain" description="PLAT" evidence="2">
    <location>
        <begin position="1346"/>
        <end position="1462"/>
    </location>
</feature>
<feature type="domain" description="PLAT" evidence="2">
    <location>
        <begin position="1740"/>
        <end position="1856"/>
    </location>
</feature>
<evidence type="ECO:0000259" key="2">
    <source>
        <dbReference type="PROSITE" id="PS50095"/>
    </source>
</evidence>
<name>A0ABD1KLN6_9TELE</name>
<dbReference type="InterPro" id="IPR052970">
    <property type="entry name" value="Inner_ear_hair_cell_LOXHD"/>
</dbReference>
<keyword evidence="4" id="KW-1185">Reference proteome</keyword>
<gene>
    <name evidence="3" type="ORF">ACEWY4_004441</name>
</gene>
<feature type="domain" description="PLAT" evidence="2">
    <location>
        <begin position="1"/>
        <end position="110"/>
    </location>
</feature>
<dbReference type="SMART" id="SM00308">
    <property type="entry name" value="LH2"/>
    <property type="match status" value="6"/>
</dbReference>
<dbReference type="Gene3D" id="2.40.180.10">
    <property type="entry name" value="Catalase core domain"/>
    <property type="match status" value="9"/>
</dbReference>
<feature type="domain" description="PLAT" evidence="2">
    <location>
        <begin position="1602"/>
        <end position="1723"/>
    </location>
</feature>
<protein>
    <recommendedName>
        <fullName evidence="2">PLAT domain-containing protein</fullName>
    </recommendedName>
</protein>
<feature type="domain" description="PLAT" evidence="2">
    <location>
        <begin position="123"/>
        <end position="238"/>
    </location>
</feature>
<dbReference type="CDD" id="cd01756">
    <property type="entry name" value="PLAT_repeat"/>
    <property type="match status" value="9"/>
</dbReference>
<comment type="caution">
    <text evidence="1">Lacks conserved residue(s) required for the propagation of feature annotation.</text>
</comment>
<dbReference type="InterPro" id="IPR036392">
    <property type="entry name" value="PLAT/LH2_dom_sf"/>
</dbReference>
<feature type="domain" description="PLAT" evidence="2">
    <location>
        <begin position="1219"/>
        <end position="1333"/>
    </location>
</feature>
<organism evidence="3 4">
    <name type="scientific">Coilia grayii</name>
    <name type="common">Gray's grenadier anchovy</name>
    <dbReference type="NCBI Taxonomy" id="363190"/>
    <lineage>
        <taxon>Eukaryota</taxon>
        <taxon>Metazoa</taxon>
        <taxon>Chordata</taxon>
        <taxon>Craniata</taxon>
        <taxon>Vertebrata</taxon>
        <taxon>Euteleostomi</taxon>
        <taxon>Actinopterygii</taxon>
        <taxon>Neopterygii</taxon>
        <taxon>Teleostei</taxon>
        <taxon>Clupei</taxon>
        <taxon>Clupeiformes</taxon>
        <taxon>Clupeoidei</taxon>
        <taxon>Engraulidae</taxon>
        <taxon>Coilinae</taxon>
        <taxon>Coilia</taxon>
    </lineage>
</organism>
<feature type="domain" description="PLAT" evidence="2">
    <location>
        <begin position="1475"/>
        <end position="1589"/>
    </location>
</feature>
<dbReference type="CDD" id="cd00113">
    <property type="entry name" value="PLAT"/>
    <property type="match status" value="1"/>
</dbReference>
<feature type="domain" description="PLAT" evidence="2">
    <location>
        <begin position="626"/>
        <end position="743"/>
    </location>
</feature>
<dbReference type="PROSITE" id="PS50095">
    <property type="entry name" value="PLAT"/>
    <property type="match status" value="14"/>
</dbReference>
<dbReference type="Gene3D" id="2.60.60.20">
    <property type="entry name" value="PLAT/LH2 domain"/>
    <property type="match status" value="5"/>
</dbReference>
<comment type="caution">
    <text evidence="3">The sequence shown here is derived from an EMBL/GenBank/DDBJ whole genome shotgun (WGS) entry which is preliminary data.</text>
</comment>
<reference evidence="3 4" key="1">
    <citation type="submission" date="2024-09" db="EMBL/GenBank/DDBJ databases">
        <title>A chromosome-level genome assembly of Gray's grenadier anchovy, Coilia grayii.</title>
        <authorList>
            <person name="Fu Z."/>
        </authorList>
    </citation>
    <scope>NUCLEOTIDE SEQUENCE [LARGE SCALE GENOMIC DNA]</scope>
    <source>
        <strain evidence="3">G4</strain>
        <tissue evidence="3">Muscle</tissue>
    </source>
</reference>
<evidence type="ECO:0000256" key="1">
    <source>
        <dbReference type="PROSITE-ProRule" id="PRU00152"/>
    </source>
</evidence>
<feature type="domain" description="PLAT" evidence="2">
    <location>
        <begin position="482"/>
        <end position="616"/>
    </location>
</feature>
<feature type="domain" description="PLAT" evidence="2">
    <location>
        <begin position="1067"/>
        <end position="1185"/>
    </location>
</feature>
<dbReference type="SUPFAM" id="SSF49723">
    <property type="entry name" value="Lipase/lipooxygenase domain (PLAT/LH2 domain)"/>
    <property type="match status" value="14"/>
</dbReference>
<dbReference type="Proteomes" id="UP001591681">
    <property type="component" value="Unassembled WGS sequence"/>
</dbReference>
<evidence type="ECO:0000313" key="3">
    <source>
        <dbReference type="EMBL" id="KAL2100047.1"/>
    </source>
</evidence>
<sequence length="1859" mass="210005">MTGDICGAGTNSKIHLTMFGKKGLTNSGKVFLEGGEFERAQIDTFNLEICTLLSPLSRVTIGHDNLGISCGWHCEQVTVYCPFTGIEQVFPCSKWLDEDEGDKLVERELYEMVSLRKVKQIKHPWSIWIYTSDIKGAGTDAQIYIQVYGEKGKSDVFPMISQSDSFESGYIDKFMVEMVDVGPVRKLRIWHEKRNPFSGWHLHRVTAMNMLTKERYKFECGRWLAITEEDEEIIRELPATGPLVQSPLPLMKYRVVLHTGTVFGAGTDACVFICLYGDLGDTGDRYVFQSLTNGNKFEKGKADEFLIEAVSLGPLRRIRISHDGTGAGSGWFLDKITIREDGQTEAEAMVFPYVKYHISCTTGTLGGSDSKVWVKLYGEKGDTHKCFLLVSDNNLPNYFEKGQTDIFTLETYDLGKINRLLIGHTNEGVKSGWFLDSVLISVPVHGVEYMFPAHRWLSTSESDGKTEVEIYPSQTLEIEKLINYEVTVVTGDRVAAGTNANVFIQIYGFETKTELEALDVDRIFKIRIGHDGTKLASGWYIEKVLVKRLIWALVPIEKKAEEAKEDKKDKKKKKKKKKEDDGPTEEWRDVVQTYSFTCERWLARDEEDGEIVVELRADDYEDLEANTYQVYVYTRNLWGAGTDAKVFLNIYGEYGDTGERHLWKSDHINKFESGQVDEFVVKAIDLGTLTKLRIRHDNSGLSPSWFLDQIIIFDVNEETTYHFPCQRWLAVGEDDGQLMRELVPVDAALCAPKGEASEDAEGEEGGPPQVPNLGLEQKAMTTTYNLKIKTGIRKHSGTDANVYVILYGTKDDTGIIALKRSKTHTNKFELGMTDEFSVEAVNLGQLKRIRIGHDNKGLSPGWFLDWVEVDAPSLGELLVFPCGRWLSKKKEDGIIFRDLRPNPLQTQHYEPFVPYEIKVYTTDIFAGGTDADVFIVLYGSDGVCTSKKSLCLNKRERSLSFKRASCDVFVLEMEDTGDLLEKIRIGHDSSGMASGWHLDRVEVRRLLRKGKGSETTIFPYEGWLATSEEDGETIRELEPDTVITEKLKKDGTLMVTEVEVSDALLLHTYRVTVKTGDLSGAGTDACVFLTIYGDLGDTGERYLSYSSNNSNKFERGAEDEFELEAVDLGLVYKIRIRHDNSMLRPDWYLQEVKIVDMDTEEEAMFMCERWLSAKKEDMKIERVFYVKGYEGPRGEDSKPVLDSNMNQMKEEEEEDTSLIPYHFTVMTGDDPDAGTNSRAFIIIHGREISTERMWLEREEGKDFEPEGMDHFECLGVDVEDIKGIGHDGAAPESCWMVLELTVDVPTHGVRLVFRCKCWLAKDRGDGLTTRLLHVMDAEVVTIVPKIIYEITMTTGDEQNAGTDSQLYVTVFGVNGTTMEIPLPKNGDRLFERAQVDSFNIEVEDIAPLRMIRIRSDGAGSRPHYLLEQVVLRNLLTGDVAEFTYNEWLSLTMGEKKLLSAEMAAVIDGEAMVEPTNYIIKVKTGECMGAGTDANVWIVVFGENGDTGPLRLKHSDHRNKFERSQTDTFEFPDLLRLGNLSKVRLWHDNSGKSTTYTTVRDDLLDQNFRFPCKRWFSKNSEDGQLIRDLACANNDVLDLDETTKYEIITVTADDDEAETKENVTIILEGRKGRSKELLLENSGKHKRFLSGSTDSFEFHAKNVGDLVGVCVGHVPKDGKKPKGEAFWGVVEIIVIGDLGNKYIMACNAEIPLQSKKDEPLSFELTKMVESFASKARSLKNTCYDIAVVTGDEDGAGTDANVFLTLYGTNGDSGKKALRQKCRNLFERDKMERFTLELLEMGDLTHVIIEHDSTGIKPGWLLDNMEITNTSNNVSTKFYCGKWLDLNRADGWTRRMLYPKY</sequence>
<evidence type="ECO:0000313" key="4">
    <source>
        <dbReference type="Proteomes" id="UP001591681"/>
    </source>
</evidence>
<feature type="domain" description="PLAT" evidence="2">
    <location>
        <begin position="354"/>
        <end position="471"/>
    </location>
</feature>
<feature type="domain" description="PLAT" evidence="2">
    <location>
        <begin position="251"/>
        <end position="352"/>
    </location>
</feature>
<accession>A0ABD1KLN6</accession>
<feature type="domain" description="PLAT" evidence="2">
    <location>
        <begin position="913"/>
        <end position="1038"/>
    </location>
</feature>
<dbReference type="Pfam" id="PF01477">
    <property type="entry name" value="PLAT"/>
    <property type="match status" value="12"/>
</dbReference>
<dbReference type="PANTHER" id="PTHR45901:SF3">
    <property type="entry name" value="LIPOXYGENASE HOMOLOGY DOMAIN-CONTAINING PROTEIN 1"/>
    <property type="match status" value="1"/>
</dbReference>
<dbReference type="PANTHER" id="PTHR45901">
    <property type="entry name" value="PROTEIN CBG12474"/>
    <property type="match status" value="1"/>
</dbReference>
<dbReference type="EMBL" id="JBHFQA010000004">
    <property type="protein sequence ID" value="KAL2100047.1"/>
    <property type="molecule type" value="Genomic_DNA"/>
</dbReference>
<dbReference type="InterPro" id="IPR001024">
    <property type="entry name" value="PLAT/LH2_dom"/>
</dbReference>